<dbReference type="Gene3D" id="3.90.70.10">
    <property type="entry name" value="Cysteine proteinases"/>
    <property type="match status" value="1"/>
</dbReference>
<dbReference type="Gene3D" id="1.20.1560.10">
    <property type="entry name" value="ABC transporter type 1, transmembrane domain"/>
    <property type="match status" value="1"/>
</dbReference>
<dbReference type="SUPFAM" id="SSF90123">
    <property type="entry name" value="ABC transporter transmembrane region"/>
    <property type="match status" value="1"/>
</dbReference>
<dbReference type="InterPro" id="IPR027417">
    <property type="entry name" value="P-loop_NTPase"/>
</dbReference>
<geneLocation type="plasmid" evidence="12">
    <name>2</name>
</geneLocation>
<evidence type="ECO:0000256" key="6">
    <source>
        <dbReference type="ARBA" id="ARBA00022989"/>
    </source>
</evidence>
<keyword evidence="5" id="KW-0788">Thiol protease</keyword>
<feature type="domain" description="ABC transmembrane type-1" evidence="10">
    <location>
        <begin position="162"/>
        <end position="437"/>
    </location>
</feature>
<dbReference type="PANTHER" id="PTHR43394">
    <property type="entry name" value="ATP-DEPENDENT PERMEASE MDL1, MITOCHONDRIAL"/>
    <property type="match status" value="1"/>
</dbReference>
<keyword evidence="12" id="KW-0067">ATP-binding</keyword>
<dbReference type="PROSITE" id="PS50990">
    <property type="entry name" value="PEPTIDASE_C39"/>
    <property type="match status" value="1"/>
</dbReference>
<keyword evidence="6 8" id="KW-1133">Transmembrane helix</keyword>
<name>A0A448ZYP5_METSV</name>
<comment type="similarity">
    <text evidence="2">Belongs to the ABC transporter superfamily.</text>
</comment>
<dbReference type="GO" id="GO:0016887">
    <property type="term" value="F:ATP hydrolysis activity"/>
    <property type="evidence" value="ECO:0007669"/>
    <property type="project" value="InterPro"/>
</dbReference>
<feature type="transmembrane region" description="Helical" evidence="8">
    <location>
        <begin position="154"/>
        <end position="182"/>
    </location>
</feature>
<keyword evidence="4 12" id="KW-0378">Hydrolase</keyword>
<evidence type="ECO:0000256" key="5">
    <source>
        <dbReference type="ARBA" id="ARBA00022807"/>
    </source>
</evidence>
<dbReference type="EC" id="3.4.22.-" evidence="12"/>
<dbReference type="InterPro" id="IPR039421">
    <property type="entry name" value="Type_1_exporter"/>
</dbReference>
<comment type="subcellular location">
    <subcellularLocation>
        <location evidence="1">Cell membrane</location>
        <topology evidence="1">Multi-pass membrane protein</topology>
    </subcellularLocation>
</comment>
<evidence type="ECO:0000256" key="1">
    <source>
        <dbReference type="ARBA" id="ARBA00004651"/>
    </source>
</evidence>
<evidence type="ECO:0000256" key="2">
    <source>
        <dbReference type="ARBA" id="ARBA00005417"/>
    </source>
</evidence>
<feature type="transmembrane region" description="Helical" evidence="8">
    <location>
        <begin position="382"/>
        <end position="400"/>
    </location>
</feature>
<dbReference type="InterPro" id="IPR003439">
    <property type="entry name" value="ABC_transporter-like_ATP-bd"/>
</dbReference>
<feature type="transmembrane region" description="Helical" evidence="8">
    <location>
        <begin position="194"/>
        <end position="214"/>
    </location>
</feature>
<evidence type="ECO:0000259" key="10">
    <source>
        <dbReference type="PROSITE" id="PS50929"/>
    </source>
</evidence>
<evidence type="ECO:0000259" key="9">
    <source>
        <dbReference type="PROSITE" id="PS50893"/>
    </source>
</evidence>
<dbReference type="Pfam" id="PF00005">
    <property type="entry name" value="ABC_tran"/>
    <property type="match status" value="1"/>
</dbReference>
<dbReference type="PROSITE" id="PS50893">
    <property type="entry name" value="ABC_TRANSPORTER_2"/>
    <property type="match status" value="1"/>
</dbReference>
<keyword evidence="5" id="KW-0645">Protease</keyword>
<feature type="domain" description="Peptidase C39" evidence="11">
    <location>
        <begin position="6"/>
        <end position="131"/>
    </location>
</feature>
<dbReference type="RefSeq" id="WP_036456619.1">
    <property type="nucleotide sequence ID" value="NZ_LR214938.2"/>
</dbReference>
<dbReference type="Pfam" id="PF03412">
    <property type="entry name" value="Peptidase_C39"/>
    <property type="match status" value="1"/>
</dbReference>
<protein>
    <submittedName>
        <fullName evidence="12">Cobalt transporter ATP-binding subunit</fullName>
        <ecNumber evidence="12">3.4.22.-</ecNumber>
    </submittedName>
</protein>
<dbReference type="SUPFAM" id="SSF52540">
    <property type="entry name" value="P-loop containing nucleoside triphosphate hydrolases"/>
    <property type="match status" value="1"/>
</dbReference>
<sequence length="677" mass="79863">MRLEIQLDEKDCGLVVLQSFYKHFYRKWIDINLLKQHIEYSQNGISLYNLKNLASKIGLECEILEGDFVSFTKLNIDKPIFVLTKESNYFHYIIIEEKDSKYIYALDPAKGKRKILLTEFENLYLNIIVYVKATNQITISTNNSNKLNIYEGNILNLIVINVLSIVFQAFLFASSFLMKYIIDNVIVPKNILLLNYYIILFLWIFVLRVLSNFFKTLLQQKLYLILQQKITNLFVQKTLNSQIKEFEKISKSDYMQRFYSIQVIAMFYSNFIPLLFSGTTIFFASGITIFLIDWRLALFSYFIVFINFLGIFIFKKITNKHFPTLIKNSVLMYEKNLEIFLNNINLKNPIYKESMQQKINDLTRKNYLDSFLMWKIINFKSVFTTFLNVLMQILIVYIATKSILNNSMQIGNLLLFNSSLTFMISPSDEILEVFSNWKINKQNISRLNYILFINIEDTDNKSKIGKIKTIQFKNFSFGYNANNIIKNLNLTINKNTHLVGKNGCGKTTIFKLIYGLYKNFDGKLFINDIDILNIDLSSLREKIFMCWNNCLPNGNLINLITFQDPNLINIFKQNIDKYQLNKFIESFRLDWNYKIEDNGIYLSSGQKQFINLLRLFCSQYDLIMLDEAFENIQNSVLNNLYAKILDFQKDALFVEISHTKRYIYNKNSFNFFVDKTN</sequence>
<evidence type="ECO:0000256" key="7">
    <source>
        <dbReference type="ARBA" id="ARBA00023136"/>
    </source>
</evidence>
<evidence type="ECO:0000256" key="4">
    <source>
        <dbReference type="ARBA" id="ARBA00022801"/>
    </source>
</evidence>
<dbReference type="PROSITE" id="PS50929">
    <property type="entry name" value="ABC_TM1F"/>
    <property type="match status" value="1"/>
</dbReference>
<dbReference type="EMBL" id="LR214939">
    <property type="protein sequence ID" value="VEU56392.1"/>
    <property type="molecule type" value="Genomic_DNA"/>
</dbReference>
<gene>
    <name evidence="12" type="primary">cbiO_3</name>
    <name evidence="12" type="ORF">NCTC10113_01301</name>
</gene>
<evidence type="ECO:0000256" key="8">
    <source>
        <dbReference type="SAM" id="Phobius"/>
    </source>
</evidence>
<accession>A0A448ZYP5</accession>
<dbReference type="InterPro" id="IPR011527">
    <property type="entry name" value="ABC1_TM_dom"/>
</dbReference>
<dbReference type="GO" id="GO:0006508">
    <property type="term" value="P:proteolysis"/>
    <property type="evidence" value="ECO:0007669"/>
    <property type="project" value="InterPro"/>
</dbReference>
<keyword evidence="12" id="KW-0614">Plasmid</keyword>
<dbReference type="InterPro" id="IPR036640">
    <property type="entry name" value="ABC1_TM_sf"/>
</dbReference>
<feature type="transmembrane region" description="Helical" evidence="8">
    <location>
        <begin position="265"/>
        <end position="292"/>
    </location>
</feature>
<dbReference type="GO" id="GO:0008234">
    <property type="term" value="F:cysteine-type peptidase activity"/>
    <property type="evidence" value="ECO:0007669"/>
    <property type="project" value="UniProtKB-KW"/>
</dbReference>
<evidence type="ECO:0000256" key="3">
    <source>
        <dbReference type="ARBA" id="ARBA00022692"/>
    </source>
</evidence>
<organism evidence="12">
    <name type="scientific">Metamycoplasma salivarium</name>
    <name type="common">Mycoplasma salivarium</name>
    <dbReference type="NCBI Taxonomy" id="2124"/>
    <lineage>
        <taxon>Bacteria</taxon>
        <taxon>Bacillati</taxon>
        <taxon>Mycoplasmatota</taxon>
        <taxon>Mycoplasmoidales</taxon>
        <taxon>Metamycoplasmataceae</taxon>
        <taxon>Metamycoplasma</taxon>
    </lineage>
</organism>
<reference evidence="12" key="1">
    <citation type="submission" date="2019-01" db="EMBL/GenBank/DDBJ databases">
        <authorList>
            <consortium name="Pathogen Informatics"/>
        </authorList>
    </citation>
    <scope>NUCLEOTIDE SEQUENCE [LARGE SCALE GENOMIC DNA]</scope>
    <source>
        <strain evidence="12">NCTC10113</strain>
    </source>
</reference>
<evidence type="ECO:0000259" key="11">
    <source>
        <dbReference type="PROSITE" id="PS50990"/>
    </source>
</evidence>
<keyword evidence="12" id="KW-0547">Nucleotide-binding</keyword>
<dbReference type="AlphaFoldDB" id="A0A448ZYP5"/>
<proteinExistence type="inferred from homology"/>
<dbReference type="InterPro" id="IPR005074">
    <property type="entry name" value="Peptidase_C39"/>
</dbReference>
<evidence type="ECO:0000313" key="12">
    <source>
        <dbReference type="EMBL" id="VEU56392.1"/>
    </source>
</evidence>
<dbReference type="PANTHER" id="PTHR43394:SF1">
    <property type="entry name" value="ATP-BINDING CASSETTE SUB-FAMILY B MEMBER 10, MITOCHONDRIAL"/>
    <property type="match status" value="1"/>
</dbReference>
<feature type="domain" description="ABC transporter" evidence="9">
    <location>
        <begin position="470"/>
        <end position="676"/>
    </location>
</feature>
<dbReference type="GO" id="GO:0005524">
    <property type="term" value="F:ATP binding"/>
    <property type="evidence" value="ECO:0007669"/>
    <property type="project" value="UniProtKB-KW"/>
</dbReference>
<dbReference type="Gene3D" id="3.40.50.300">
    <property type="entry name" value="P-loop containing nucleotide triphosphate hydrolases"/>
    <property type="match status" value="1"/>
</dbReference>
<feature type="transmembrane region" description="Helical" evidence="8">
    <location>
        <begin position="298"/>
        <end position="314"/>
    </location>
</feature>
<dbReference type="NCBIfam" id="NF045998">
    <property type="entry name" value="cleave_ABC_plasm"/>
    <property type="match status" value="1"/>
</dbReference>
<dbReference type="GO" id="GO:0005886">
    <property type="term" value="C:plasma membrane"/>
    <property type="evidence" value="ECO:0007669"/>
    <property type="project" value="UniProtKB-SubCell"/>
</dbReference>
<keyword evidence="7 8" id="KW-0472">Membrane</keyword>
<dbReference type="Pfam" id="PF00664">
    <property type="entry name" value="ABC_membrane"/>
    <property type="match status" value="1"/>
</dbReference>
<dbReference type="GO" id="GO:0015421">
    <property type="term" value="F:ABC-type oligopeptide transporter activity"/>
    <property type="evidence" value="ECO:0007669"/>
    <property type="project" value="TreeGrafter"/>
</dbReference>
<keyword evidence="3 8" id="KW-0812">Transmembrane</keyword>